<dbReference type="Proteomes" id="UP001233535">
    <property type="component" value="Unassembled WGS sequence"/>
</dbReference>
<comment type="caution">
    <text evidence="1">The sequence shown here is derived from an EMBL/GenBank/DDBJ whole genome shotgun (WGS) entry which is preliminary data.</text>
</comment>
<dbReference type="RefSeq" id="WP_309263233.1">
    <property type="nucleotide sequence ID" value="NZ_JARUHG010000005.1"/>
</dbReference>
<reference evidence="1 2" key="1">
    <citation type="submission" date="2023-04" db="EMBL/GenBank/DDBJ databases">
        <title>Lysobacter sp. strain UC isolated from soil sample.</title>
        <authorList>
            <person name="Choksket S."/>
            <person name="Harshvardhan F."/>
            <person name="Rana R."/>
            <person name="Patil P.B."/>
            <person name="Korpole S."/>
        </authorList>
    </citation>
    <scope>NUCLEOTIDE SEQUENCE [LARGE SCALE GENOMIC DNA]</scope>
    <source>
        <strain evidence="1 2">UC</strain>
    </source>
</reference>
<dbReference type="EMBL" id="JARUHG010000005">
    <property type="protein sequence ID" value="MDR0184098.1"/>
    <property type="molecule type" value="Genomic_DNA"/>
</dbReference>
<sequence length="139" mass="14893">MIGTLTVVAIMILAAVAARAGNRKIRAEVMRSFNAQTFDTPVGRVTGEALRIVKISKQSMRFAGDDVYSLGQQHQPSDAFLYCVGPGPSYFLAIAMAETGAGAVSVKWVLRPLTEERMRGALMGDRKATALAFGRATEA</sequence>
<gene>
    <name evidence="1" type="ORF">P8609_14130</name>
</gene>
<evidence type="ECO:0000313" key="1">
    <source>
        <dbReference type="EMBL" id="MDR0184098.1"/>
    </source>
</evidence>
<evidence type="ECO:0000313" key="2">
    <source>
        <dbReference type="Proteomes" id="UP001233535"/>
    </source>
</evidence>
<protein>
    <submittedName>
        <fullName evidence="1">Uncharacterized protein</fullName>
    </submittedName>
</protein>
<organism evidence="1 2">
    <name type="scientific">Lysobacter arvi</name>
    <dbReference type="NCBI Taxonomy" id="3038776"/>
    <lineage>
        <taxon>Bacteria</taxon>
        <taxon>Pseudomonadati</taxon>
        <taxon>Pseudomonadota</taxon>
        <taxon>Gammaproteobacteria</taxon>
        <taxon>Lysobacterales</taxon>
        <taxon>Lysobacteraceae</taxon>
        <taxon>Lysobacter</taxon>
    </lineage>
</organism>
<name>A0ABU1CGL5_9GAMM</name>
<keyword evidence="2" id="KW-1185">Reference proteome</keyword>
<proteinExistence type="predicted"/>
<accession>A0ABU1CGL5</accession>